<sequence>MGCCITTPKKYDQNTLKIQQNATQEPKCTVPPPLPKSPPLIVEEEFVKEILFETETPISKPQQVPILTQETKTQMQNMEITKDPIMNRLEEEPSEEISLISETCSVGESYSTTTTATVPETREDEVTSKRRIREGSRNRNRNRSQHHSDRSRKHSYADESRIGVREQRRSKSPARLPEIPPEKKVVVGSRLARRREFSDKVRRDSGEGFSRRSRSPSCHRTVGSSSTCRSELRQTDRAGRRFPPPRKSENEEVVVERNDGVLMEESIMNPHVSLECFIFL</sequence>
<feature type="compositionally biased region" description="Basic and acidic residues" evidence="1">
    <location>
        <begin position="120"/>
        <end position="137"/>
    </location>
</feature>
<dbReference type="AlphaFoldDB" id="A0A2Z6N1V7"/>
<feature type="region of interest" description="Disordered" evidence="1">
    <location>
        <begin position="92"/>
        <end position="183"/>
    </location>
</feature>
<dbReference type="PANTHER" id="PTHR33871:SF22">
    <property type="match status" value="1"/>
</dbReference>
<gene>
    <name evidence="2" type="ORF">TSUD_104960</name>
</gene>
<reference evidence="3" key="1">
    <citation type="journal article" date="2017" name="Front. Plant Sci.">
        <title>Climate Clever Clovers: New Paradigm to Reduce the Environmental Footprint of Ruminants by Breeding Low Methanogenic Forages Utilizing Haplotype Variation.</title>
        <authorList>
            <person name="Kaur P."/>
            <person name="Appels R."/>
            <person name="Bayer P.E."/>
            <person name="Keeble-Gagnere G."/>
            <person name="Wang J."/>
            <person name="Hirakawa H."/>
            <person name="Shirasawa K."/>
            <person name="Vercoe P."/>
            <person name="Stefanova K."/>
            <person name="Durmic Z."/>
            <person name="Nichols P."/>
            <person name="Revell C."/>
            <person name="Isobe S.N."/>
            <person name="Edwards D."/>
            <person name="Erskine W."/>
        </authorList>
    </citation>
    <scope>NUCLEOTIDE SEQUENCE [LARGE SCALE GENOMIC DNA]</scope>
    <source>
        <strain evidence="3">cv. Daliak</strain>
    </source>
</reference>
<accession>A0A2Z6N1V7</accession>
<organism evidence="2 3">
    <name type="scientific">Trifolium subterraneum</name>
    <name type="common">Subterranean clover</name>
    <dbReference type="NCBI Taxonomy" id="3900"/>
    <lineage>
        <taxon>Eukaryota</taxon>
        <taxon>Viridiplantae</taxon>
        <taxon>Streptophyta</taxon>
        <taxon>Embryophyta</taxon>
        <taxon>Tracheophyta</taxon>
        <taxon>Spermatophyta</taxon>
        <taxon>Magnoliopsida</taxon>
        <taxon>eudicotyledons</taxon>
        <taxon>Gunneridae</taxon>
        <taxon>Pentapetalae</taxon>
        <taxon>rosids</taxon>
        <taxon>fabids</taxon>
        <taxon>Fabales</taxon>
        <taxon>Fabaceae</taxon>
        <taxon>Papilionoideae</taxon>
        <taxon>50 kb inversion clade</taxon>
        <taxon>NPAAA clade</taxon>
        <taxon>Hologalegina</taxon>
        <taxon>IRL clade</taxon>
        <taxon>Trifolieae</taxon>
        <taxon>Trifolium</taxon>
    </lineage>
</organism>
<protein>
    <submittedName>
        <fullName evidence="2">Uncharacterized protein</fullName>
    </submittedName>
</protein>
<proteinExistence type="predicted"/>
<name>A0A2Z6N1V7_TRISU</name>
<feature type="compositionally biased region" description="Basic and acidic residues" evidence="1">
    <location>
        <begin position="230"/>
        <end position="239"/>
    </location>
</feature>
<keyword evidence="3" id="KW-1185">Reference proteome</keyword>
<evidence type="ECO:0000313" key="2">
    <source>
        <dbReference type="EMBL" id="GAU30982.1"/>
    </source>
</evidence>
<dbReference type="OrthoDB" id="1922230at2759"/>
<feature type="compositionally biased region" description="Basic residues" evidence="1">
    <location>
        <begin position="138"/>
        <end position="154"/>
    </location>
</feature>
<dbReference type="PANTHER" id="PTHR33871">
    <property type="entry name" value="OS05G0503100 PROTEIN-RELATED"/>
    <property type="match status" value="1"/>
</dbReference>
<dbReference type="EMBL" id="DF973442">
    <property type="protein sequence ID" value="GAU30982.1"/>
    <property type="molecule type" value="Genomic_DNA"/>
</dbReference>
<evidence type="ECO:0000256" key="1">
    <source>
        <dbReference type="SAM" id="MobiDB-lite"/>
    </source>
</evidence>
<evidence type="ECO:0000313" key="3">
    <source>
        <dbReference type="Proteomes" id="UP000242715"/>
    </source>
</evidence>
<feature type="compositionally biased region" description="Basic and acidic residues" evidence="1">
    <location>
        <begin position="197"/>
        <end position="210"/>
    </location>
</feature>
<feature type="compositionally biased region" description="Polar residues" evidence="1">
    <location>
        <begin position="215"/>
        <end position="229"/>
    </location>
</feature>
<feature type="region of interest" description="Disordered" evidence="1">
    <location>
        <begin position="197"/>
        <end position="253"/>
    </location>
</feature>
<dbReference type="Proteomes" id="UP000242715">
    <property type="component" value="Unassembled WGS sequence"/>
</dbReference>
<feature type="compositionally biased region" description="Basic and acidic residues" evidence="1">
    <location>
        <begin position="155"/>
        <end position="169"/>
    </location>
</feature>